<gene>
    <name evidence="1" type="primary">ORF30</name>
</gene>
<dbReference type="Proteomes" id="UP000677407">
    <property type="component" value="Segment"/>
</dbReference>
<keyword evidence="2" id="KW-1185">Reference proteome</keyword>
<dbReference type="EMBL" id="MG452722">
    <property type="protein sequence ID" value="AZB49202.1"/>
    <property type="molecule type" value="Genomic_DNA"/>
</dbReference>
<dbReference type="RefSeq" id="YP_010087472.1">
    <property type="nucleotide sequence ID" value="NC_055555.1"/>
</dbReference>
<proteinExistence type="predicted"/>
<dbReference type="InterPro" id="IPR008002">
    <property type="entry name" value="Herpes_Orf30"/>
</dbReference>
<dbReference type="Pfam" id="PF05338">
    <property type="entry name" value="DUF717"/>
    <property type="match status" value="1"/>
</dbReference>
<reference evidence="1" key="1">
    <citation type="submission" date="2017-11" db="EMBL/GenBank/DDBJ databases">
        <title>The distinct marsupial branch of gammaherpesviruses includes novel host-derived genes seldom found in other viruses.</title>
        <authorList>
            <person name="Vaz P.K."/>
        </authorList>
    </citation>
    <scope>NUCLEOTIDE SEQUENCE</scope>
    <source>
        <strain evidence="1">36M/11</strain>
    </source>
</reference>
<protein>
    <submittedName>
        <fullName evidence="1">Uncharacterized protein</fullName>
    </submittedName>
</protein>
<evidence type="ECO:0000313" key="2">
    <source>
        <dbReference type="Proteomes" id="UP000677407"/>
    </source>
</evidence>
<dbReference type="KEGG" id="vg:65102757"/>
<dbReference type="GeneID" id="65102757"/>
<accession>A0A3S8D7P7</accession>
<evidence type="ECO:0000313" key="1">
    <source>
        <dbReference type="EMBL" id="AZB49202.1"/>
    </source>
</evidence>
<sequence length="102" mass="11319">MSVPVYSERKNIILDSDFSDCEQFFSKSLPDLISDTASSLSSLRTTDSPFQRLELICTVMDIVGTECMREVTNVTRALPQKKPTDTIVTTGSSMPLYADTTE</sequence>
<name>A0A3S8D7P7_9GAMA</name>
<organism evidence="1">
    <name type="scientific">Phascolarctid gammaherpesvirus 1</name>
    <dbReference type="NCBI Taxonomy" id="2249313"/>
    <lineage>
        <taxon>Viruses</taxon>
        <taxon>Duplodnaviria</taxon>
        <taxon>Heunggongvirae</taxon>
        <taxon>Peploviricota</taxon>
        <taxon>Herviviricetes</taxon>
        <taxon>Herpesvirales</taxon>
        <taxon>Orthoherpesviridae</taxon>
        <taxon>Gammaherpesvirinae</taxon>
        <taxon>Manticavirus</taxon>
        <taxon>Manticavirus phascolarctidgamma1</taxon>
    </lineage>
</organism>